<dbReference type="AlphaFoldDB" id="A0A0W8IE45"/>
<reference evidence="2" key="1">
    <citation type="submission" date="2015-12" db="EMBL/GenBank/DDBJ databases">
        <authorList>
            <person name="Nair G.R."/>
            <person name="Kaur G."/>
            <person name="Mayilraj S."/>
        </authorList>
    </citation>
    <scope>NUCLEOTIDE SEQUENCE [LARGE SCALE GENOMIC DNA]</scope>
    <source>
        <strain evidence="2">CD08_7</strain>
    </source>
</reference>
<evidence type="ECO:0000313" key="2">
    <source>
        <dbReference type="Proteomes" id="UP000054023"/>
    </source>
</evidence>
<dbReference type="Proteomes" id="UP000054023">
    <property type="component" value="Unassembled WGS sequence"/>
</dbReference>
<accession>A0A0W8IE45</accession>
<name>A0A0W8IE45_9MICC</name>
<dbReference type="OrthoDB" id="5951444at2"/>
<proteinExistence type="predicted"/>
<evidence type="ECO:0000313" key="1">
    <source>
        <dbReference type="EMBL" id="KUG58228.1"/>
    </source>
</evidence>
<dbReference type="EMBL" id="LQBM01000004">
    <property type="protein sequence ID" value="KUG58228.1"/>
    <property type="molecule type" value="Genomic_DNA"/>
</dbReference>
<gene>
    <name evidence="1" type="ORF">AVL63_04690</name>
</gene>
<sequence length="159" mass="17160">MRGEPMQPTDTDLETFLSAVTPKVRQRDARTMVELMRRVTAQEPRLWGSILGFGEYHYRYATGREGDGPAASFAPRRSATTVYLPDGVGAHAEALARLGEHSTGVGCLYITRLEQVDLGVLEEIISASYQRVSAATFGARARDGGTLGEDPDRAATAGS</sequence>
<comment type="caution">
    <text evidence="1">The sequence shown here is derived from an EMBL/GenBank/DDBJ whole genome shotgun (WGS) entry which is preliminary data.</text>
</comment>
<keyword evidence="2" id="KW-1185">Reference proteome</keyword>
<evidence type="ECO:0008006" key="3">
    <source>
        <dbReference type="Google" id="ProtNLM"/>
    </source>
</evidence>
<organism evidence="1 2">
    <name type="scientific">Nesterenkonia jeotgali</name>
    <dbReference type="NCBI Taxonomy" id="317018"/>
    <lineage>
        <taxon>Bacteria</taxon>
        <taxon>Bacillati</taxon>
        <taxon>Actinomycetota</taxon>
        <taxon>Actinomycetes</taxon>
        <taxon>Micrococcales</taxon>
        <taxon>Micrococcaceae</taxon>
        <taxon>Nesterenkonia</taxon>
    </lineage>
</organism>
<protein>
    <recommendedName>
        <fullName evidence="3">YdhG-like domain-containing protein</fullName>
    </recommendedName>
</protein>